<reference evidence="1 2" key="1">
    <citation type="submission" date="2024-07" db="EMBL/GenBank/DDBJ databases">
        <title>Section-level genome sequencing and comparative genomics of Aspergillus sections Usti and Cavernicolus.</title>
        <authorList>
            <consortium name="Lawrence Berkeley National Laboratory"/>
            <person name="Nybo J.L."/>
            <person name="Vesth T.C."/>
            <person name="Theobald S."/>
            <person name="Frisvad J.C."/>
            <person name="Larsen T.O."/>
            <person name="Kjaerboelling I."/>
            <person name="Rothschild-Mancinelli K."/>
            <person name="Lyhne E.K."/>
            <person name="Kogle M.E."/>
            <person name="Barry K."/>
            <person name="Clum A."/>
            <person name="Na H."/>
            <person name="Ledsgaard L."/>
            <person name="Lin J."/>
            <person name="Lipzen A."/>
            <person name="Kuo A."/>
            <person name="Riley R."/>
            <person name="Mondo S."/>
            <person name="LaButti K."/>
            <person name="Haridas S."/>
            <person name="Pangalinan J."/>
            <person name="Salamov A.A."/>
            <person name="Simmons B.A."/>
            <person name="Magnuson J.K."/>
            <person name="Chen J."/>
            <person name="Drula E."/>
            <person name="Henrissat B."/>
            <person name="Wiebenga A."/>
            <person name="Lubbers R.J."/>
            <person name="Gomes A.C."/>
            <person name="Macurrencykelacurrency M.R."/>
            <person name="Stajich J."/>
            <person name="Grigoriev I.V."/>
            <person name="Mortensen U.H."/>
            <person name="De vries R.P."/>
            <person name="Baker S.E."/>
            <person name="Andersen M.R."/>
        </authorList>
    </citation>
    <scope>NUCLEOTIDE SEQUENCE [LARGE SCALE GENOMIC DNA]</scope>
    <source>
        <strain evidence="1 2">CBS 756.74</strain>
    </source>
</reference>
<accession>A0ABR4L4C5</accession>
<dbReference type="RefSeq" id="XP_070903496.1">
    <property type="nucleotide sequence ID" value="XM_071036931.1"/>
</dbReference>
<dbReference type="SUPFAM" id="SSF52540">
    <property type="entry name" value="P-loop containing nucleoside triphosphate hydrolases"/>
    <property type="match status" value="1"/>
</dbReference>
<dbReference type="InterPro" id="IPR027417">
    <property type="entry name" value="P-loop_NTPase"/>
</dbReference>
<organism evidence="1 2">
    <name type="scientific">Aspergillus pseudodeflectus</name>
    <dbReference type="NCBI Taxonomy" id="176178"/>
    <lineage>
        <taxon>Eukaryota</taxon>
        <taxon>Fungi</taxon>
        <taxon>Dikarya</taxon>
        <taxon>Ascomycota</taxon>
        <taxon>Pezizomycotina</taxon>
        <taxon>Eurotiomycetes</taxon>
        <taxon>Eurotiomycetidae</taxon>
        <taxon>Eurotiales</taxon>
        <taxon>Aspergillaceae</taxon>
        <taxon>Aspergillus</taxon>
        <taxon>Aspergillus subgen. Nidulantes</taxon>
    </lineage>
</organism>
<gene>
    <name evidence="1" type="ORF">BJX68DRAFT_164616</name>
</gene>
<dbReference type="EMBL" id="JBFXLR010000005">
    <property type="protein sequence ID" value="KAL2858327.1"/>
    <property type="molecule type" value="Genomic_DNA"/>
</dbReference>
<dbReference type="Proteomes" id="UP001610444">
    <property type="component" value="Unassembled WGS sequence"/>
</dbReference>
<comment type="caution">
    <text evidence="1">The sequence shown here is derived from an EMBL/GenBank/DDBJ whole genome shotgun (WGS) entry which is preliminary data.</text>
</comment>
<protein>
    <recommendedName>
        <fullName evidence="3">P-loop containing nucleoside triphosphate hydrolase protein</fullName>
    </recommendedName>
</protein>
<evidence type="ECO:0000313" key="2">
    <source>
        <dbReference type="Proteomes" id="UP001610444"/>
    </source>
</evidence>
<sequence length="386" mass="44278">MDQQAGPVRYPSRVYQPFVLRPEILPRTDILDELIRRAHHFRIIAVTAPPGSGKTQLMRLLANVLLAHTKPVHVITGWPQDGIQGGWENYLISQTGYNGNYWLSYEAYLLLDEAQHTYWDQDFHERFFAKIQPESAPCVILFASHGLEPILGDLNSIQSFTPTGKGITGKGIGLHWDIPQSPCRSVGLLFRRYEADNFIARYHFARSSPAPTDEMKEGFFQCTNGNIGMLTALLDILFYWRGFVNKPNSFQWPIVTQALFIDLSTLFQTMHDGLGIRTGLGLPHSSDLATTWELLDLAVASNGLYLDRLDPDSKQILSLIWRYGWLLPQNSKFGLRFVFASPMHRWYFYHMLHPLWDSGQEGLRHRVSQALRAGQFTAHITWKHYY</sequence>
<evidence type="ECO:0008006" key="3">
    <source>
        <dbReference type="Google" id="ProtNLM"/>
    </source>
</evidence>
<dbReference type="GeneID" id="98152095"/>
<name>A0ABR4L4C5_9EURO</name>
<proteinExistence type="predicted"/>
<keyword evidence="2" id="KW-1185">Reference proteome</keyword>
<evidence type="ECO:0000313" key="1">
    <source>
        <dbReference type="EMBL" id="KAL2858327.1"/>
    </source>
</evidence>